<dbReference type="InterPro" id="IPR007055">
    <property type="entry name" value="BON_dom"/>
</dbReference>
<gene>
    <name evidence="2" type="ORF">HDF16_000337</name>
</gene>
<dbReference type="Proteomes" id="UP000540989">
    <property type="component" value="Unassembled WGS sequence"/>
</dbReference>
<evidence type="ECO:0000313" key="3">
    <source>
        <dbReference type="Proteomes" id="UP000540989"/>
    </source>
</evidence>
<feature type="domain" description="BON" evidence="1">
    <location>
        <begin position="47"/>
        <end position="116"/>
    </location>
</feature>
<reference evidence="2 3" key="1">
    <citation type="submission" date="2020-08" db="EMBL/GenBank/DDBJ databases">
        <title>Genomic Encyclopedia of Type Strains, Phase IV (KMG-V): Genome sequencing to study the core and pangenomes of soil and plant-associated prokaryotes.</title>
        <authorList>
            <person name="Whitman W."/>
        </authorList>
    </citation>
    <scope>NUCLEOTIDE SEQUENCE [LARGE SCALE GENOMIC DNA]</scope>
    <source>
        <strain evidence="2 3">M8UP14</strain>
    </source>
</reference>
<accession>A0A7W8E1C3</accession>
<dbReference type="EMBL" id="JACHIP010000001">
    <property type="protein sequence ID" value="MBB5055668.1"/>
    <property type="molecule type" value="Genomic_DNA"/>
</dbReference>
<dbReference type="AlphaFoldDB" id="A0A7W8E1C3"/>
<name>A0A7W8E1C3_9BACT</name>
<feature type="domain" description="BON" evidence="1">
    <location>
        <begin position="196"/>
        <end position="270"/>
    </location>
</feature>
<organism evidence="2 3">
    <name type="scientific">Granulicella aggregans</name>
    <dbReference type="NCBI Taxonomy" id="474949"/>
    <lineage>
        <taxon>Bacteria</taxon>
        <taxon>Pseudomonadati</taxon>
        <taxon>Acidobacteriota</taxon>
        <taxon>Terriglobia</taxon>
        <taxon>Terriglobales</taxon>
        <taxon>Acidobacteriaceae</taxon>
        <taxon>Granulicella</taxon>
    </lineage>
</organism>
<evidence type="ECO:0000259" key="1">
    <source>
        <dbReference type="PROSITE" id="PS50914"/>
    </source>
</evidence>
<sequence>MPISSAIMPRGRAETTMNGNGVKRATNAAIVAALLAVGSAGFAAAQSASPADAQIQADVMKALSNKHFANVKVDVSGGMVTLTGTVDVYSEKEDADKKAHHRKNVAGVRNEITVAGPTVEDSTLRDKIGEKIAYDRVGYGTTAFNAITIGVQNGVVTLGGVAYGPMDKDSALSEAANYPGVKDVVDNIEVAPPSPMDDRIRIATARAVYGYPSLNKYSIDPAKPIRITVVSGNVTLSGVVDSKADKDTAGIRANSVPGVFKVTNNLQVEGSSNSASK</sequence>
<feature type="domain" description="BON" evidence="1">
    <location>
        <begin position="120"/>
        <end position="192"/>
    </location>
</feature>
<protein>
    <submittedName>
        <fullName evidence="2">Osmotically-inducible protein OsmY</fullName>
    </submittedName>
</protein>
<dbReference type="PANTHER" id="PTHR34606:SF4">
    <property type="entry name" value="OUTER MEMBRANE LIPOPROTEIN DOLP"/>
    <property type="match status" value="1"/>
</dbReference>
<dbReference type="Pfam" id="PF04972">
    <property type="entry name" value="BON"/>
    <property type="match status" value="3"/>
</dbReference>
<proteinExistence type="predicted"/>
<dbReference type="InterPro" id="IPR051686">
    <property type="entry name" value="Lipoprotein_DolP"/>
</dbReference>
<dbReference type="PROSITE" id="PS50914">
    <property type="entry name" value="BON"/>
    <property type="match status" value="3"/>
</dbReference>
<dbReference type="PANTHER" id="PTHR34606">
    <property type="entry name" value="BON DOMAIN-CONTAINING PROTEIN"/>
    <property type="match status" value="1"/>
</dbReference>
<evidence type="ECO:0000313" key="2">
    <source>
        <dbReference type="EMBL" id="MBB5055668.1"/>
    </source>
</evidence>
<comment type="caution">
    <text evidence="2">The sequence shown here is derived from an EMBL/GenBank/DDBJ whole genome shotgun (WGS) entry which is preliminary data.</text>
</comment>
<dbReference type="Gene3D" id="3.30.1340.30">
    <property type="match status" value="3"/>
</dbReference>
<keyword evidence="3" id="KW-1185">Reference proteome</keyword>